<protein>
    <recommendedName>
        <fullName evidence="7">Pilin</fullName>
    </recommendedName>
</protein>
<dbReference type="AlphaFoldDB" id="A0A7C2BDE1"/>
<evidence type="ECO:0000256" key="2">
    <source>
        <dbReference type="ARBA" id="ARBA00005233"/>
    </source>
</evidence>
<name>A0A7C2BDE1_9PSED</name>
<keyword evidence="4 9" id="KW-0812">Transmembrane</keyword>
<dbReference type="PANTHER" id="PTHR30093">
    <property type="entry name" value="GENERAL SECRETION PATHWAY PROTEIN G"/>
    <property type="match status" value="1"/>
</dbReference>
<comment type="similarity">
    <text evidence="2 8">Belongs to the N-Me-Phe pilin family.</text>
</comment>
<evidence type="ECO:0000256" key="9">
    <source>
        <dbReference type="SAM" id="Phobius"/>
    </source>
</evidence>
<evidence type="ECO:0000256" key="1">
    <source>
        <dbReference type="ARBA" id="ARBA00004167"/>
    </source>
</evidence>
<reference evidence="10" key="1">
    <citation type="journal article" date="2020" name="mSystems">
        <title>Genome- and Community-Level Interaction Insights into Carbon Utilization and Element Cycling Functions of Hydrothermarchaeota in Hydrothermal Sediment.</title>
        <authorList>
            <person name="Zhou Z."/>
            <person name="Liu Y."/>
            <person name="Xu W."/>
            <person name="Pan J."/>
            <person name="Luo Z.H."/>
            <person name="Li M."/>
        </authorList>
    </citation>
    <scope>NUCLEOTIDE SEQUENCE [LARGE SCALE GENOMIC DNA]</scope>
    <source>
        <strain evidence="10">SpSt-200</strain>
    </source>
</reference>
<dbReference type="InterPro" id="IPR002416">
    <property type="entry name" value="T2SS_protein-GspH"/>
</dbReference>
<dbReference type="Pfam" id="PF00114">
    <property type="entry name" value="Pilin"/>
    <property type="match status" value="1"/>
</dbReference>
<evidence type="ECO:0000256" key="4">
    <source>
        <dbReference type="ARBA" id="ARBA00022692"/>
    </source>
</evidence>
<dbReference type="Gene3D" id="3.30.700.10">
    <property type="entry name" value="Glycoprotein, Type 4 Pilin"/>
    <property type="match status" value="1"/>
</dbReference>
<dbReference type="InterPro" id="IPR001082">
    <property type="entry name" value="Pilin"/>
</dbReference>
<evidence type="ECO:0000256" key="6">
    <source>
        <dbReference type="ARBA" id="ARBA00023136"/>
    </source>
</evidence>
<dbReference type="InterPro" id="IPR012902">
    <property type="entry name" value="N_methyl_site"/>
</dbReference>
<dbReference type="GO" id="GO:0007155">
    <property type="term" value="P:cell adhesion"/>
    <property type="evidence" value="ECO:0007669"/>
    <property type="project" value="InterPro"/>
</dbReference>
<proteinExistence type="inferred from homology"/>
<accession>A0A7C2BDE1</accession>
<dbReference type="GO" id="GO:0043107">
    <property type="term" value="P:type IV pilus-dependent motility"/>
    <property type="evidence" value="ECO:0007669"/>
    <property type="project" value="TreeGrafter"/>
</dbReference>
<keyword evidence="5 9" id="KW-1133">Transmembrane helix</keyword>
<dbReference type="PRINTS" id="PR00885">
    <property type="entry name" value="BCTERIALGSPH"/>
</dbReference>
<organism evidence="10">
    <name type="scientific">Pseudomonas graminis</name>
    <dbReference type="NCBI Taxonomy" id="158627"/>
    <lineage>
        <taxon>Bacteria</taxon>
        <taxon>Pseudomonadati</taxon>
        <taxon>Pseudomonadota</taxon>
        <taxon>Gammaproteobacteria</taxon>
        <taxon>Pseudomonadales</taxon>
        <taxon>Pseudomonadaceae</taxon>
        <taxon>Pseudomonas</taxon>
    </lineage>
</organism>
<keyword evidence="6 9" id="KW-0472">Membrane</keyword>
<dbReference type="EMBL" id="DSIN01000034">
    <property type="protein sequence ID" value="HEF28674.1"/>
    <property type="molecule type" value="Genomic_DNA"/>
</dbReference>
<dbReference type="InterPro" id="IPR045584">
    <property type="entry name" value="Pilin-like"/>
</dbReference>
<comment type="subcellular location">
    <subcellularLocation>
        <location evidence="1">Membrane</location>
        <topology evidence="1">Single-pass membrane protein</topology>
    </subcellularLocation>
</comment>
<dbReference type="PANTHER" id="PTHR30093:SF34">
    <property type="entry name" value="PREPILIN PEPTIDASE-DEPENDENT PROTEIN D"/>
    <property type="match status" value="1"/>
</dbReference>
<evidence type="ECO:0000256" key="5">
    <source>
        <dbReference type="ARBA" id="ARBA00022989"/>
    </source>
</evidence>
<feature type="transmembrane region" description="Helical" evidence="9">
    <location>
        <begin position="6"/>
        <end position="30"/>
    </location>
</feature>
<dbReference type="SUPFAM" id="SSF54523">
    <property type="entry name" value="Pili subunits"/>
    <property type="match status" value="1"/>
</dbReference>
<comment type="caution">
    <text evidence="10">The sequence shown here is derived from an EMBL/GenBank/DDBJ whole genome shotgun (WGS) entry which is preliminary data.</text>
</comment>
<dbReference type="GO" id="GO:0015628">
    <property type="term" value="P:protein secretion by the type II secretion system"/>
    <property type="evidence" value="ECO:0007669"/>
    <property type="project" value="InterPro"/>
</dbReference>
<evidence type="ECO:0000256" key="8">
    <source>
        <dbReference type="RuleBase" id="RU000389"/>
    </source>
</evidence>
<keyword evidence="8" id="KW-0281">Fimbrium</keyword>
<dbReference type="GO" id="GO:0015627">
    <property type="term" value="C:type II protein secretion system complex"/>
    <property type="evidence" value="ECO:0007669"/>
    <property type="project" value="InterPro"/>
</dbReference>
<gene>
    <name evidence="10" type="ORF">ENP23_23285</name>
</gene>
<dbReference type="NCBIfam" id="TIGR02532">
    <property type="entry name" value="IV_pilin_GFxxxE"/>
    <property type="match status" value="1"/>
</dbReference>
<evidence type="ECO:0000313" key="10">
    <source>
        <dbReference type="EMBL" id="HEF28674.1"/>
    </source>
</evidence>
<dbReference type="GO" id="GO:0044096">
    <property type="term" value="C:type IV pilus"/>
    <property type="evidence" value="ECO:0007669"/>
    <property type="project" value="TreeGrafter"/>
</dbReference>
<dbReference type="GO" id="GO:0016020">
    <property type="term" value="C:membrane"/>
    <property type="evidence" value="ECO:0007669"/>
    <property type="project" value="UniProtKB-SubCell"/>
</dbReference>
<dbReference type="Pfam" id="PF07963">
    <property type="entry name" value="N_methyl"/>
    <property type="match status" value="1"/>
</dbReference>
<keyword evidence="3" id="KW-0488">Methylation</keyword>
<sequence length="144" mass="14333">MNSQKGFTLIELMIVVAIIGILAAIALPAYQNYTTKARYSEVISIAEGYKTAVSVCAQSLGTLTGCALNSNGIPDTTATTYVASVAVSNVGAITVTPKAAGGLTAAATYVLTPTLNAATGSMTWAVSGGCTTSTPALCTASSGT</sequence>
<evidence type="ECO:0000256" key="7">
    <source>
        <dbReference type="ARBA" id="ARBA00029638"/>
    </source>
</evidence>
<evidence type="ECO:0000256" key="3">
    <source>
        <dbReference type="ARBA" id="ARBA00022481"/>
    </source>
</evidence>
<dbReference type="PROSITE" id="PS00409">
    <property type="entry name" value="PROKAR_NTER_METHYL"/>
    <property type="match status" value="1"/>
</dbReference>